<evidence type="ECO:0000313" key="2">
    <source>
        <dbReference type="Proteomes" id="UP000828251"/>
    </source>
</evidence>
<dbReference type="AlphaFoldDB" id="A0A9D3VQ33"/>
<reference evidence="1 2" key="1">
    <citation type="journal article" date="2021" name="Plant Biotechnol. J.">
        <title>Multi-omics assisted identification of the key and species-specific regulatory components of drought-tolerant mechanisms in Gossypium stocksii.</title>
        <authorList>
            <person name="Yu D."/>
            <person name="Ke L."/>
            <person name="Zhang D."/>
            <person name="Wu Y."/>
            <person name="Sun Y."/>
            <person name="Mei J."/>
            <person name="Sun J."/>
            <person name="Sun Y."/>
        </authorList>
    </citation>
    <scope>NUCLEOTIDE SEQUENCE [LARGE SCALE GENOMIC DNA]</scope>
    <source>
        <strain evidence="2">cv. E1</strain>
        <tissue evidence="1">Leaf</tissue>
    </source>
</reference>
<sequence length="111" mass="13076">MVLDAGETEVYDGDIRYCHMTSNMAECINFVLKGMYYLLITSVVRETYFHLATLFQKRVASYKGQMQIGHVQCRKVLQEINKAKMQANTMHIVCHDRDNLWFCVTEFDRRN</sequence>
<proteinExistence type="predicted"/>
<dbReference type="Proteomes" id="UP000828251">
    <property type="component" value="Unassembled WGS sequence"/>
</dbReference>
<gene>
    <name evidence="1" type="ORF">J1N35_018027</name>
</gene>
<protein>
    <submittedName>
        <fullName evidence="1">Uncharacterized protein</fullName>
    </submittedName>
</protein>
<name>A0A9D3VQ33_9ROSI</name>
<dbReference type="EMBL" id="JAIQCV010000006">
    <property type="protein sequence ID" value="KAH1090770.1"/>
    <property type="molecule type" value="Genomic_DNA"/>
</dbReference>
<accession>A0A9D3VQ33</accession>
<evidence type="ECO:0000313" key="1">
    <source>
        <dbReference type="EMBL" id="KAH1090770.1"/>
    </source>
</evidence>
<keyword evidence="2" id="KW-1185">Reference proteome</keyword>
<comment type="caution">
    <text evidence="1">The sequence shown here is derived from an EMBL/GenBank/DDBJ whole genome shotgun (WGS) entry which is preliminary data.</text>
</comment>
<dbReference type="OrthoDB" id="1415334at2759"/>
<organism evidence="1 2">
    <name type="scientific">Gossypium stocksii</name>
    <dbReference type="NCBI Taxonomy" id="47602"/>
    <lineage>
        <taxon>Eukaryota</taxon>
        <taxon>Viridiplantae</taxon>
        <taxon>Streptophyta</taxon>
        <taxon>Embryophyta</taxon>
        <taxon>Tracheophyta</taxon>
        <taxon>Spermatophyta</taxon>
        <taxon>Magnoliopsida</taxon>
        <taxon>eudicotyledons</taxon>
        <taxon>Gunneridae</taxon>
        <taxon>Pentapetalae</taxon>
        <taxon>rosids</taxon>
        <taxon>malvids</taxon>
        <taxon>Malvales</taxon>
        <taxon>Malvaceae</taxon>
        <taxon>Malvoideae</taxon>
        <taxon>Gossypium</taxon>
    </lineage>
</organism>